<keyword evidence="6" id="KW-1185">Reference proteome</keyword>
<dbReference type="InterPro" id="IPR036388">
    <property type="entry name" value="WH-like_DNA-bd_sf"/>
</dbReference>
<name>A0A561EBI9_9MICO</name>
<dbReference type="CDD" id="cd07377">
    <property type="entry name" value="WHTH_GntR"/>
    <property type="match status" value="1"/>
</dbReference>
<evidence type="ECO:0000259" key="4">
    <source>
        <dbReference type="PROSITE" id="PS50949"/>
    </source>
</evidence>
<dbReference type="GO" id="GO:0003677">
    <property type="term" value="F:DNA binding"/>
    <property type="evidence" value="ECO:0007669"/>
    <property type="project" value="UniProtKB-KW"/>
</dbReference>
<dbReference type="PROSITE" id="PS50949">
    <property type="entry name" value="HTH_GNTR"/>
    <property type="match status" value="1"/>
</dbReference>
<proteinExistence type="predicted"/>
<comment type="caution">
    <text evidence="5">The sequence shown here is derived from an EMBL/GenBank/DDBJ whole genome shotgun (WGS) entry which is preliminary data.</text>
</comment>
<evidence type="ECO:0000256" key="3">
    <source>
        <dbReference type="ARBA" id="ARBA00023163"/>
    </source>
</evidence>
<dbReference type="EMBL" id="VIVQ01000001">
    <property type="protein sequence ID" value="TWE12957.1"/>
    <property type="molecule type" value="Genomic_DNA"/>
</dbReference>
<dbReference type="Pfam" id="PF00392">
    <property type="entry name" value="GntR"/>
    <property type="match status" value="1"/>
</dbReference>
<dbReference type="Proteomes" id="UP000318297">
    <property type="component" value="Unassembled WGS sequence"/>
</dbReference>
<dbReference type="PANTHER" id="PTHR38445">
    <property type="entry name" value="HTH-TYPE TRANSCRIPTIONAL REPRESSOR YTRA"/>
    <property type="match status" value="1"/>
</dbReference>
<feature type="domain" description="HTH gntR-type" evidence="4">
    <location>
        <begin position="11"/>
        <end position="79"/>
    </location>
</feature>
<dbReference type="AlphaFoldDB" id="A0A561EBI9"/>
<keyword evidence="1" id="KW-0805">Transcription regulation</keyword>
<organism evidence="5 6">
    <name type="scientific">Rudaeicoccus suwonensis</name>
    <dbReference type="NCBI Taxonomy" id="657409"/>
    <lineage>
        <taxon>Bacteria</taxon>
        <taxon>Bacillati</taxon>
        <taxon>Actinomycetota</taxon>
        <taxon>Actinomycetes</taxon>
        <taxon>Micrococcales</taxon>
        <taxon>Dermacoccaceae</taxon>
        <taxon>Rudaeicoccus</taxon>
    </lineage>
</organism>
<evidence type="ECO:0000256" key="1">
    <source>
        <dbReference type="ARBA" id="ARBA00023015"/>
    </source>
</evidence>
<dbReference type="RefSeq" id="WP_145227338.1">
    <property type="nucleotide sequence ID" value="NZ_VIVQ01000001.1"/>
</dbReference>
<evidence type="ECO:0000256" key="2">
    <source>
        <dbReference type="ARBA" id="ARBA00023125"/>
    </source>
</evidence>
<dbReference type="PANTHER" id="PTHR38445:SF12">
    <property type="entry name" value="GNTR-FAMILY TRANSCRIPTIONAL REGULATOR"/>
    <property type="match status" value="1"/>
</dbReference>
<gene>
    <name evidence="5" type="ORF">BKA23_1784</name>
</gene>
<evidence type="ECO:0000313" key="5">
    <source>
        <dbReference type="EMBL" id="TWE12957.1"/>
    </source>
</evidence>
<evidence type="ECO:0000313" key="6">
    <source>
        <dbReference type="Proteomes" id="UP000318297"/>
    </source>
</evidence>
<sequence length="133" mass="14349">MEIVLEPQSRTPIYQQLRDRIVEAIAGGGLRYGEALQSVRGLAVAFGINPATVVKAYDSLREDGFLTTNAKSGSVVACDPDHPVQSSPSFDWHDRVRMLFAEEIAKGVPLQSLLDECDAVATSFTGADRGLQA</sequence>
<protein>
    <submittedName>
        <fullName evidence="5">DNA-binding transcriptional regulator YhcF (GntR family)</fullName>
    </submittedName>
</protein>
<accession>A0A561EBI9</accession>
<dbReference type="Gene3D" id="1.10.10.10">
    <property type="entry name" value="Winged helix-like DNA-binding domain superfamily/Winged helix DNA-binding domain"/>
    <property type="match status" value="1"/>
</dbReference>
<dbReference type="SUPFAM" id="SSF46785">
    <property type="entry name" value="Winged helix' DNA-binding domain"/>
    <property type="match status" value="1"/>
</dbReference>
<dbReference type="OrthoDB" id="3192286at2"/>
<dbReference type="InterPro" id="IPR000524">
    <property type="entry name" value="Tscrpt_reg_HTH_GntR"/>
</dbReference>
<dbReference type="GO" id="GO:0003700">
    <property type="term" value="F:DNA-binding transcription factor activity"/>
    <property type="evidence" value="ECO:0007669"/>
    <property type="project" value="InterPro"/>
</dbReference>
<dbReference type="SMART" id="SM00345">
    <property type="entry name" value="HTH_GNTR"/>
    <property type="match status" value="1"/>
</dbReference>
<reference evidence="5 6" key="1">
    <citation type="submission" date="2019-06" db="EMBL/GenBank/DDBJ databases">
        <title>Sequencing the genomes of 1000 actinobacteria strains.</title>
        <authorList>
            <person name="Klenk H.-P."/>
        </authorList>
    </citation>
    <scope>NUCLEOTIDE SEQUENCE [LARGE SCALE GENOMIC DNA]</scope>
    <source>
        <strain evidence="5 6">DSM 19560</strain>
    </source>
</reference>
<dbReference type="InterPro" id="IPR036390">
    <property type="entry name" value="WH_DNA-bd_sf"/>
</dbReference>
<keyword evidence="3" id="KW-0804">Transcription</keyword>
<keyword evidence="2 5" id="KW-0238">DNA-binding</keyword>